<dbReference type="CDD" id="cd16012">
    <property type="entry name" value="ALP"/>
    <property type="match status" value="1"/>
</dbReference>
<dbReference type="AlphaFoldDB" id="A0AAW7X6H2"/>
<evidence type="ECO:0000256" key="2">
    <source>
        <dbReference type="PIRSR" id="PIRSR601952-1"/>
    </source>
</evidence>
<dbReference type="RefSeq" id="WP_303492110.1">
    <property type="nucleotide sequence ID" value="NZ_JAUOPB010000004.1"/>
</dbReference>
<dbReference type="InterPro" id="IPR001952">
    <property type="entry name" value="Alkaline_phosphatase"/>
</dbReference>
<dbReference type="GO" id="GO:0004035">
    <property type="term" value="F:alkaline phosphatase activity"/>
    <property type="evidence" value="ECO:0007669"/>
    <property type="project" value="TreeGrafter"/>
</dbReference>
<feature type="active site" description="Phosphoserine intermediate" evidence="2">
    <location>
        <position position="147"/>
    </location>
</feature>
<evidence type="ECO:0000256" key="1">
    <source>
        <dbReference type="ARBA" id="ARBA00022553"/>
    </source>
</evidence>
<comment type="similarity">
    <text evidence="4">Belongs to the alkaline phosphatase family.</text>
</comment>
<dbReference type="SUPFAM" id="SSF53649">
    <property type="entry name" value="Alkaline phosphatase-like"/>
    <property type="match status" value="1"/>
</dbReference>
<evidence type="ECO:0000256" key="4">
    <source>
        <dbReference type="RuleBase" id="RU003946"/>
    </source>
</evidence>
<gene>
    <name evidence="5" type="ORF">Q4521_07080</name>
</gene>
<keyword evidence="1" id="KW-0597">Phosphoprotein</keyword>
<feature type="binding site" evidence="3">
    <location>
        <position position="97"/>
    </location>
    <ligand>
        <name>Zn(2+)</name>
        <dbReference type="ChEBI" id="CHEBI:29105"/>
        <label>2</label>
    </ligand>
</feature>
<dbReference type="InterPro" id="IPR017850">
    <property type="entry name" value="Alkaline_phosphatase_core_sf"/>
</dbReference>
<protein>
    <submittedName>
        <fullName evidence="5">Alkaline phosphatase</fullName>
    </submittedName>
</protein>
<sequence length="565" mass="59930">MAELNSWVVTKVKKQVATQIMNRAKLGFCAVVLALAGCGQDKPVAPSSEALAKLVPPTEASKGWYYAGQNKIAEKAQSVGPLAGKGKARNVILFVGDGMGVSTITAARIYAGQQQGKLGEEHELSFDTMPFAGLSRTYNTDQQTPDSAGTMTAMITGVKTRAGVLSISEDVVPNHCGSGKGHELFTALELAELSGKATGIVTTARVTHATPGATYAKSAQRDWEDDSELSAEAKAAGCEDIAKQLITFEARLKSVASEQYVNNVNGIEVVMGGGRRHFLPRDAAFNTPDASKKIEGKRNDGANLIAEWQAQHPQGQVVFGKAAFDKLAPNAQSHVLALFSESHMRYGADRGADKLGEPTLAEMTDKAIDLLKQDQDGFFLMVEAGRIDHAHHEGNAYNALAETVELSDAVAVALEKTSAEDTLIIVTADHSHVFTMAGYPARGNPILGKVRTGSGKLILDENGLPFTTLGYHNGMGFANIVDGEGERGAINVGRHDISDIDTEHRGYHQEALVPLESETHGGEDVAIYASGPGAVLVSGSHEQNVIFHVMDYAAGLTQSAAKAVR</sequence>
<dbReference type="PANTHER" id="PTHR11596">
    <property type="entry name" value="ALKALINE PHOSPHATASE"/>
    <property type="match status" value="1"/>
</dbReference>
<proteinExistence type="inferred from homology"/>
<dbReference type="Proteomes" id="UP001169760">
    <property type="component" value="Unassembled WGS sequence"/>
</dbReference>
<dbReference type="SMART" id="SM00098">
    <property type="entry name" value="alkPPc"/>
    <property type="match status" value="1"/>
</dbReference>
<feature type="binding site" evidence="3">
    <location>
        <position position="429"/>
    </location>
    <ligand>
        <name>Zn(2+)</name>
        <dbReference type="ChEBI" id="CHEBI:29105"/>
        <label>2</label>
    </ligand>
</feature>
<dbReference type="Pfam" id="PF00245">
    <property type="entry name" value="Alk_phosphatase"/>
    <property type="match status" value="1"/>
</dbReference>
<feature type="binding site" evidence="3">
    <location>
        <position position="392"/>
    </location>
    <ligand>
        <name>Zn(2+)</name>
        <dbReference type="ChEBI" id="CHEBI:29105"/>
        <label>2</label>
    </ligand>
</feature>
<keyword evidence="3" id="KW-0862">Zinc</keyword>
<feature type="binding site" evidence="3">
    <location>
        <position position="208"/>
    </location>
    <ligand>
        <name>Mg(2+)</name>
        <dbReference type="ChEBI" id="CHEBI:18420"/>
    </ligand>
</feature>
<reference evidence="5" key="1">
    <citation type="submission" date="2023-07" db="EMBL/GenBank/DDBJ databases">
        <title>Genome content predicts the carbon catabolic preferences of heterotrophic bacteria.</title>
        <authorList>
            <person name="Gralka M."/>
        </authorList>
    </citation>
    <scope>NUCLEOTIDE SEQUENCE</scope>
    <source>
        <strain evidence="5">I3M17_2</strain>
    </source>
</reference>
<evidence type="ECO:0000256" key="3">
    <source>
        <dbReference type="PIRSR" id="PIRSR601952-2"/>
    </source>
</evidence>
<organism evidence="5 6">
    <name type="scientific">Saccharophagus degradans</name>
    <dbReference type="NCBI Taxonomy" id="86304"/>
    <lineage>
        <taxon>Bacteria</taxon>
        <taxon>Pseudomonadati</taxon>
        <taxon>Pseudomonadota</taxon>
        <taxon>Gammaproteobacteria</taxon>
        <taxon>Cellvibrionales</taxon>
        <taxon>Cellvibrionaceae</taxon>
        <taxon>Saccharophagus</taxon>
    </lineage>
</organism>
<comment type="caution">
    <text evidence="5">The sequence shown here is derived from an EMBL/GenBank/DDBJ whole genome shotgun (WGS) entry which is preliminary data.</text>
</comment>
<feature type="binding site" evidence="3">
    <location>
        <position position="97"/>
    </location>
    <ligand>
        <name>Mg(2+)</name>
        <dbReference type="ChEBI" id="CHEBI:18420"/>
    </ligand>
</feature>
<dbReference type="PANTHER" id="PTHR11596:SF5">
    <property type="entry name" value="ALKALINE PHOSPHATASE"/>
    <property type="match status" value="1"/>
</dbReference>
<feature type="binding site" evidence="3">
    <location>
        <position position="430"/>
    </location>
    <ligand>
        <name>Zn(2+)</name>
        <dbReference type="ChEBI" id="CHEBI:29105"/>
        <label>2</label>
    </ligand>
</feature>
<keyword evidence="3" id="KW-0460">Magnesium</keyword>
<dbReference type="EMBL" id="JAUOPB010000004">
    <property type="protein sequence ID" value="MDO6422231.1"/>
    <property type="molecule type" value="Genomic_DNA"/>
</dbReference>
<feature type="binding site" evidence="3">
    <location>
        <position position="520"/>
    </location>
    <ligand>
        <name>Zn(2+)</name>
        <dbReference type="ChEBI" id="CHEBI:29105"/>
        <label>2</label>
    </ligand>
</feature>
<comment type="cofactor">
    <cofactor evidence="3">
        <name>Mg(2+)</name>
        <dbReference type="ChEBI" id="CHEBI:18420"/>
    </cofactor>
    <text evidence="3">Binds 1 Mg(2+) ion.</text>
</comment>
<dbReference type="PRINTS" id="PR00113">
    <property type="entry name" value="ALKPHPHTASE"/>
</dbReference>
<comment type="cofactor">
    <cofactor evidence="3">
        <name>Zn(2+)</name>
        <dbReference type="ChEBI" id="CHEBI:29105"/>
    </cofactor>
    <text evidence="3">Binds 2 Zn(2+) ions.</text>
</comment>
<name>A0AAW7X6H2_9GAMM</name>
<feature type="binding site" evidence="3">
    <location>
        <position position="388"/>
    </location>
    <ligand>
        <name>Zn(2+)</name>
        <dbReference type="ChEBI" id="CHEBI:29105"/>
        <label>2</label>
    </ligand>
</feature>
<feature type="binding site" evidence="3">
    <location>
        <position position="210"/>
    </location>
    <ligand>
        <name>Mg(2+)</name>
        <dbReference type="ChEBI" id="CHEBI:18420"/>
    </ligand>
</feature>
<evidence type="ECO:0000313" key="5">
    <source>
        <dbReference type="EMBL" id="MDO6422231.1"/>
    </source>
</evidence>
<accession>A0AAW7X6H2</accession>
<dbReference type="GO" id="GO:0046872">
    <property type="term" value="F:metal ion binding"/>
    <property type="evidence" value="ECO:0007669"/>
    <property type="project" value="UniProtKB-KW"/>
</dbReference>
<keyword evidence="3" id="KW-0479">Metal-binding</keyword>
<feature type="binding site" evidence="3">
    <location>
        <position position="383"/>
    </location>
    <ligand>
        <name>Mg(2+)</name>
        <dbReference type="ChEBI" id="CHEBI:18420"/>
    </ligand>
</feature>
<dbReference type="Gene3D" id="3.40.720.10">
    <property type="entry name" value="Alkaline Phosphatase, subunit A"/>
    <property type="match status" value="1"/>
</dbReference>
<evidence type="ECO:0000313" key="6">
    <source>
        <dbReference type="Proteomes" id="UP001169760"/>
    </source>
</evidence>